<dbReference type="PANTHER" id="PTHR23083:SF464">
    <property type="entry name" value="TETRATRICOPEPTIDE REPEAT DOMAIN 7, ISOFORM A"/>
    <property type="match status" value="1"/>
</dbReference>
<dbReference type="Proteomes" id="UP000076154">
    <property type="component" value="Unassembled WGS sequence"/>
</dbReference>
<dbReference type="SUPFAM" id="SSF48452">
    <property type="entry name" value="TPR-like"/>
    <property type="match status" value="2"/>
</dbReference>
<comment type="caution">
    <text evidence="5">The sequence shown here is derived from an EMBL/GenBank/DDBJ whole genome shotgun (WGS) entry which is preliminary data.</text>
</comment>
<evidence type="ECO:0000313" key="5">
    <source>
        <dbReference type="EMBL" id="RDB21856.1"/>
    </source>
</evidence>
<feature type="region of interest" description="Disordered" evidence="4">
    <location>
        <begin position="1002"/>
        <end position="1037"/>
    </location>
</feature>
<comment type="function">
    <text evidence="1">Involved in endocytosis.</text>
</comment>
<dbReference type="InParanoid" id="A0A369JSY3"/>
<dbReference type="OrthoDB" id="29013at2759"/>
<evidence type="ECO:0000256" key="4">
    <source>
        <dbReference type="SAM" id="MobiDB-lite"/>
    </source>
</evidence>
<feature type="repeat" description="TPR" evidence="3">
    <location>
        <begin position="1081"/>
        <end position="1114"/>
    </location>
</feature>
<reference evidence="5" key="1">
    <citation type="submission" date="2018-04" db="EMBL/GenBank/DDBJ databases">
        <title>Whole genome sequencing of Hypsizygus marmoreus.</title>
        <authorList>
            <person name="Choi I.-G."/>
            <person name="Min B."/>
            <person name="Kim J.-G."/>
            <person name="Kim S."/>
            <person name="Oh Y.-L."/>
            <person name="Kong W.-S."/>
            <person name="Park H."/>
            <person name="Jeong J."/>
            <person name="Song E.-S."/>
        </authorList>
    </citation>
    <scope>NUCLEOTIDE SEQUENCE [LARGE SCALE GENOMIC DNA]</scope>
    <source>
        <strain evidence="5">51987-8</strain>
    </source>
</reference>
<dbReference type="PROSITE" id="PS50005">
    <property type="entry name" value="TPR"/>
    <property type="match status" value="1"/>
</dbReference>
<organism evidence="5 6">
    <name type="scientific">Hypsizygus marmoreus</name>
    <name type="common">White beech mushroom</name>
    <name type="synonym">Agaricus marmoreus</name>
    <dbReference type="NCBI Taxonomy" id="39966"/>
    <lineage>
        <taxon>Eukaryota</taxon>
        <taxon>Fungi</taxon>
        <taxon>Dikarya</taxon>
        <taxon>Basidiomycota</taxon>
        <taxon>Agaricomycotina</taxon>
        <taxon>Agaricomycetes</taxon>
        <taxon>Agaricomycetidae</taxon>
        <taxon>Agaricales</taxon>
        <taxon>Tricholomatineae</taxon>
        <taxon>Lyophyllaceae</taxon>
        <taxon>Hypsizygus</taxon>
    </lineage>
</organism>
<evidence type="ECO:0000256" key="3">
    <source>
        <dbReference type="PROSITE-ProRule" id="PRU00339"/>
    </source>
</evidence>
<dbReference type="PANTHER" id="PTHR23083">
    <property type="entry name" value="TETRATRICOPEPTIDE REPEAT PROTEIN, TPR"/>
    <property type="match status" value="1"/>
</dbReference>
<evidence type="ECO:0008006" key="7">
    <source>
        <dbReference type="Google" id="ProtNLM"/>
    </source>
</evidence>
<feature type="compositionally biased region" description="Polar residues" evidence="4">
    <location>
        <begin position="828"/>
        <end position="837"/>
    </location>
</feature>
<evidence type="ECO:0000313" key="6">
    <source>
        <dbReference type="Proteomes" id="UP000076154"/>
    </source>
</evidence>
<feature type="compositionally biased region" description="Basic and acidic residues" evidence="4">
    <location>
        <begin position="909"/>
        <end position="930"/>
    </location>
</feature>
<feature type="region of interest" description="Disordered" evidence="4">
    <location>
        <begin position="878"/>
        <end position="950"/>
    </location>
</feature>
<sequence>MLESQKERYYWTQLRRTLAEGQWSAQYPAKTPNGIALSWSELFRKFNKHCKGFQDVTQVASQTQAIARLLAANHKDEDEDDTPQGVVYPLDLGKECTLPLEQIEEAKGGYEVLKNLKTSNFDTLNFALAYYAYALGNTAECLAHLNNVPDMLQFQDHIPVVGQEPSTWSIAGSFVSLVDSSAPEIKDGRVWAMTETLRSICLQGMSHEKLSPTSPESALSAYRAALPLLTTITATLISTSSPYLSTQPLALASFTPYRELWRWVERLLWRAICVSARAGDINDEASELWTWFRQYSACAVYWPANFRTAHRSTVFVLYLRALILSHSPTSSKEKERDWNWDEEKPPPWLGLARGVVNDYRAVLSASTQFPRAGERNVKVEDFADLCVGVWEASGAVGDWAGWVLDVLWWATRLTFNSHRILRHMTHLLHASGDTSLARRTLLLYAQVVSKAYQTNGDTLGDDTDSHIHWVETLIAGARMLCRFAMEGDDLEEAREAGTCIEKAKERLVGAESELDRDGKRAQERLRASVDLAEGVWECVMASKEQDPYTRPTRLAHAHDLFTRSITLHPTPGAYFHLALSYARPGIAWQDLDQAAECAGQAVEGDPQEVRYWHLLGLILAMRERWRDAGEILGRGAEIGEGAMEGENGQGNGVDVGDVPQRGEINGNGSGEVHTKDFGTAPPTVTTTTVLPNVNGNGLTDGSGSIKTASSGSISSRSKSKKPPSKSIIPLSLLPPDAMQIPAPESLLQPVPDHLPPSKRDRFEHSLQLRMTQGTLAEVVEGPEGAELKWLEVFEWIAERRSGAGAGGAGEGEVTPRASADGGVRPSEKGNTSLPVTTSPEIRIQAPSASADQLVGAMNTDEKAVEEALQAIAIPITVSPATPEGEGAPVSAPAERTSHEKKRQNGKRSSSLERDSKSIDRDRDRDRDTSKSKKVQQMLKRRVHKGQVRISSLSRRIGSGVVRNGSLNLKRAISTPDFHAILLQTSYQASSIHSRRRISSIIHHPSDHDRTPTSSPPPPPPSPVPPVPPSPQEMMKRNSNRRANRLVADLWLMSAATFRRLGKIDQARGAIQEAEVRDEGNPSVWVQLGLYYVALGQRQNARDAFQKALFINSYDVSASVHLARLYLSFAEDNKPSTPLPPLSSSEPDSVNVDLAAGILSHLTRGVAWDVPEAWYFLAKAYGMQGRKEKERGCLKFALELSGSRGIRELGAAVGWCI</sequence>
<feature type="region of interest" description="Disordered" evidence="4">
    <location>
        <begin position="802"/>
        <end position="837"/>
    </location>
</feature>
<dbReference type="InterPro" id="IPR011990">
    <property type="entry name" value="TPR-like_helical_dom_sf"/>
</dbReference>
<dbReference type="STRING" id="39966.A0A369JSY3"/>
<proteinExistence type="inferred from homology"/>
<comment type="similarity">
    <text evidence="2">Belongs to the YPP1 family.</text>
</comment>
<name>A0A369JSY3_HYPMA</name>
<gene>
    <name evidence="5" type="ORF">Hypma_010861</name>
</gene>
<dbReference type="Gene3D" id="1.25.40.10">
    <property type="entry name" value="Tetratricopeptide repeat domain"/>
    <property type="match status" value="2"/>
</dbReference>
<dbReference type="EMBL" id="LUEZ02000053">
    <property type="protein sequence ID" value="RDB21856.1"/>
    <property type="molecule type" value="Genomic_DNA"/>
</dbReference>
<accession>A0A369JSY3</accession>
<feature type="compositionally biased region" description="Low complexity" evidence="4">
    <location>
        <begin position="678"/>
        <end position="716"/>
    </location>
</feature>
<keyword evidence="6" id="KW-1185">Reference proteome</keyword>
<protein>
    <recommendedName>
        <fullName evidence="7">Cargo-transport protein ypp1</fullName>
    </recommendedName>
</protein>
<feature type="region of interest" description="Disordered" evidence="4">
    <location>
        <begin position="663"/>
        <end position="730"/>
    </location>
</feature>
<dbReference type="SMART" id="SM00028">
    <property type="entry name" value="TPR"/>
    <property type="match status" value="3"/>
</dbReference>
<dbReference type="InterPro" id="IPR051722">
    <property type="entry name" value="Endocytosis_PI4K-reg_protein"/>
</dbReference>
<dbReference type="InterPro" id="IPR019734">
    <property type="entry name" value="TPR_rpt"/>
</dbReference>
<evidence type="ECO:0000256" key="2">
    <source>
        <dbReference type="ARBA" id="ARBA00038251"/>
    </source>
</evidence>
<feature type="compositionally biased region" description="Pro residues" evidence="4">
    <location>
        <begin position="1013"/>
        <end position="1030"/>
    </location>
</feature>
<dbReference type="AlphaFoldDB" id="A0A369JSY3"/>
<evidence type="ECO:0000256" key="1">
    <source>
        <dbReference type="ARBA" id="ARBA00002550"/>
    </source>
</evidence>
<keyword evidence="3" id="KW-0802">TPR repeat</keyword>